<evidence type="ECO:0000313" key="7">
    <source>
        <dbReference type="Proteomes" id="UP000694541"/>
    </source>
</evidence>
<keyword evidence="7" id="KW-1185">Reference proteome</keyword>
<evidence type="ECO:0000256" key="4">
    <source>
        <dbReference type="SAM" id="MobiDB-lite"/>
    </source>
</evidence>
<reference evidence="6" key="1">
    <citation type="submission" date="2025-08" db="UniProtKB">
        <authorList>
            <consortium name="Ensembl"/>
        </authorList>
    </citation>
    <scope>IDENTIFICATION</scope>
</reference>
<organism evidence="6 7">
    <name type="scientific">Accipiter nisus</name>
    <name type="common">Eurasian sparrowhawk</name>
    <dbReference type="NCBI Taxonomy" id="211598"/>
    <lineage>
        <taxon>Eukaryota</taxon>
        <taxon>Metazoa</taxon>
        <taxon>Chordata</taxon>
        <taxon>Craniata</taxon>
        <taxon>Vertebrata</taxon>
        <taxon>Euteleostomi</taxon>
        <taxon>Archelosauria</taxon>
        <taxon>Archosauria</taxon>
        <taxon>Dinosauria</taxon>
        <taxon>Saurischia</taxon>
        <taxon>Theropoda</taxon>
        <taxon>Coelurosauria</taxon>
        <taxon>Aves</taxon>
        <taxon>Neognathae</taxon>
        <taxon>Neoaves</taxon>
        <taxon>Telluraves</taxon>
        <taxon>Accipitrimorphae</taxon>
        <taxon>Accipitriformes</taxon>
        <taxon>Accipitridae</taxon>
        <taxon>Accipitrinae</taxon>
        <taxon>Accipiter</taxon>
    </lineage>
</organism>
<feature type="compositionally biased region" description="Pro residues" evidence="4">
    <location>
        <begin position="302"/>
        <end position="311"/>
    </location>
</feature>
<feature type="region of interest" description="Disordered" evidence="4">
    <location>
        <begin position="161"/>
        <end position="199"/>
    </location>
</feature>
<feature type="region of interest" description="Disordered" evidence="4">
    <location>
        <begin position="107"/>
        <end position="147"/>
    </location>
</feature>
<dbReference type="Ensembl" id="ENSANIT00000011726.1">
    <property type="protein sequence ID" value="ENSANIP00000011334.1"/>
    <property type="gene ID" value="ENSANIG00000007672.1"/>
</dbReference>
<keyword evidence="3" id="KW-0539">Nucleus</keyword>
<feature type="domain" description="Tudor" evidence="5">
    <location>
        <begin position="24"/>
        <end position="81"/>
    </location>
</feature>
<protein>
    <submittedName>
        <fullName evidence="6">PHD finger protein 1</fullName>
    </submittedName>
</protein>
<dbReference type="Pfam" id="PF18104">
    <property type="entry name" value="Tudor_2"/>
    <property type="match status" value="1"/>
</dbReference>
<evidence type="ECO:0000259" key="5">
    <source>
        <dbReference type="SMART" id="SM00333"/>
    </source>
</evidence>
<evidence type="ECO:0000256" key="3">
    <source>
        <dbReference type="ARBA" id="ARBA00023242"/>
    </source>
</evidence>
<evidence type="ECO:0000313" key="6">
    <source>
        <dbReference type="Ensembl" id="ENSANIP00000011334.1"/>
    </source>
</evidence>
<feature type="region of interest" description="Disordered" evidence="4">
    <location>
        <begin position="1"/>
        <end position="22"/>
    </location>
</feature>
<feature type="region of interest" description="Disordered" evidence="4">
    <location>
        <begin position="212"/>
        <end position="357"/>
    </location>
</feature>
<sequence>MASEAGAPPTRPPRCPPPAPPTPPRFWEGQDVLARWTDGLLYLGTIKKVDAGRRGCLVQFEDNSQFLVLWKDISPAAVPGEEQSCCVCSGRALNPENLLVRCEKCGHEGGSAEKRPPRQSDAQHESRPPLSTQDPGVGPPPPRQPPAVLLLLRGARRVEPEDAAVPGLRPVVPRSLHPVPEQTPALRGPGGRRPPYPLSPERLLQEEIFRPGTGDPALRQRQLGRPPAGPGSSLDGRSRSARDSLGCTPGPPPRCPPLLWGGPPRLPPPRSPIAGERPRPPSALLASPQGRAEGGPAGAHPPAVPRAPPAAPTTSDAPMPVAPPAPAPPSGCSPPSTPPPTRAPASGGHWGDWGPTGRVGGSVLGGLGLYGEQWGCTGRAGGCTGRAGGAYWEYWGLYWEGWDHTGSTGINGDPQGQCWG</sequence>
<dbReference type="CDD" id="cd20449">
    <property type="entry name" value="Tudor_PHF1"/>
    <property type="match status" value="1"/>
</dbReference>
<reference evidence="6" key="2">
    <citation type="submission" date="2025-09" db="UniProtKB">
        <authorList>
            <consortium name="Ensembl"/>
        </authorList>
    </citation>
    <scope>IDENTIFICATION</scope>
</reference>
<dbReference type="InterPro" id="IPR002999">
    <property type="entry name" value="Tudor"/>
</dbReference>
<evidence type="ECO:0000256" key="2">
    <source>
        <dbReference type="ARBA" id="ARBA00022737"/>
    </source>
</evidence>
<name>A0A8B9MXQ2_9AVES</name>
<dbReference type="SUPFAM" id="SSF63748">
    <property type="entry name" value="Tudor/PWWP/MBT"/>
    <property type="match status" value="1"/>
</dbReference>
<comment type="subcellular location">
    <subcellularLocation>
        <location evidence="1">Nucleus</location>
    </subcellularLocation>
</comment>
<dbReference type="InterPro" id="IPR013083">
    <property type="entry name" value="Znf_RING/FYVE/PHD"/>
</dbReference>
<feature type="compositionally biased region" description="Pro residues" evidence="4">
    <location>
        <begin position="9"/>
        <end position="22"/>
    </location>
</feature>
<feature type="compositionally biased region" description="Pro residues" evidence="4">
    <location>
        <begin position="320"/>
        <end position="342"/>
    </location>
</feature>
<dbReference type="AlphaFoldDB" id="A0A8B9MXQ2"/>
<dbReference type="GO" id="GO:0005634">
    <property type="term" value="C:nucleus"/>
    <property type="evidence" value="ECO:0007669"/>
    <property type="project" value="UniProtKB-SubCell"/>
</dbReference>
<evidence type="ECO:0000256" key="1">
    <source>
        <dbReference type="ARBA" id="ARBA00004123"/>
    </source>
</evidence>
<dbReference type="InterPro" id="IPR040477">
    <property type="entry name" value="KDM4-like_Tudor"/>
</dbReference>
<keyword evidence="2" id="KW-0677">Repeat</keyword>
<dbReference type="Gene3D" id="3.30.40.10">
    <property type="entry name" value="Zinc/RING finger domain, C3HC4 (zinc finger)"/>
    <property type="match status" value="1"/>
</dbReference>
<dbReference type="Gene3D" id="2.30.30.140">
    <property type="match status" value="1"/>
</dbReference>
<feature type="compositionally biased region" description="Basic and acidic residues" evidence="4">
    <location>
        <begin position="107"/>
        <end position="127"/>
    </location>
</feature>
<accession>A0A8B9MXQ2</accession>
<dbReference type="InterPro" id="IPR047399">
    <property type="entry name" value="Tudor_PHF1"/>
</dbReference>
<proteinExistence type="predicted"/>
<dbReference type="Proteomes" id="UP000694541">
    <property type="component" value="Unplaced"/>
</dbReference>
<dbReference type="SMART" id="SM00333">
    <property type="entry name" value="TUDOR"/>
    <property type="match status" value="1"/>
</dbReference>